<sequence>MLRFRETEAFSRWLDSLRDLRARAQILRRLSRAMNGNFGDVEAVGEGVSEMRVNIGAGYRVYYARAGEVVYVLLCGGNKTSQGKDIAQAKRLWTEIKRSIEK</sequence>
<accession>A0AA42IXC8</accession>
<comment type="caution">
    <text evidence="1">The sequence shown here is derived from an EMBL/GenBank/DDBJ whole genome shotgun (WGS) entry which is preliminary data.</text>
</comment>
<dbReference type="Proteomes" id="UP001161094">
    <property type="component" value="Unassembled WGS sequence"/>
</dbReference>
<proteinExistence type="predicted"/>
<protein>
    <submittedName>
        <fullName evidence="1">Type II toxin-antitoxin system RelE/ParE family toxin</fullName>
    </submittedName>
</protein>
<dbReference type="RefSeq" id="WP_279995408.1">
    <property type="nucleotide sequence ID" value="NZ_JAOCDZ010000008.1"/>
</dbReference>
<dbReference type="PANTHER" id="PTHR41791">
    <property type="entry name" value="SSL7039 PROTEIN"/>
    <property type="match status" value="1"/>
</dbReference>
<dbReference type="AlphaFoldDB" id="A0AA42IXC8"/>
<dbReference type="PIRSF" id="PIRSF028744">
    <property type="entry name" value="Addict_mod_HI1419"/>
    <property type="match status" value="1"/>
</dbReference>
<dbReference type="PANTHER" id="PTHR41791:SF1">
    <property type="entry name" value="SSL7039 PROTEIN"/>
    <property type="match status" value="1"/>
</dbReference>
<dbReference type="InterPro" id="IPR014056">
    <property type="entry name" value="TypeIITA-like_toxin_pred"/>
</dbReference>
<organism evidence="1 2">
    <name type="scientific">Achromobacter spanius</name>
    <dbReference type="NCBI Taxonomy" id="217203"/>
    <lineage>
        <taxon>Bacteria</taxon>
        <taxon>Pseudomonadati</taxon>
        <taxon>Pseudomonadota</taxon>
        <taxon>Betaproteobacteria</taxon>
        <taxon>Burkholderiales</taxon>
        <taxon>Alcaligenaceae</taxon>
        <taxon>Achromobacter</taxon>
    </lineage>
</organism>
<evidence type="ECO:0000313" key="1">
    <source>
        <dbReference type="EMBL" id="MDH0736804.1"/>
    </source>
</evidence>
<evidence type="ECO:0000313" key="2">
    <source>
        <dbReference type="Proteomes" id="UP001161094"/>
    </source>
</evidence>
<reference evidence="1" key="1">
    <citation type="submission" date="2022-09" db="EMBL/GenBank/DDBJ databases">
        <title>Intensive care unit water sources are persistently colonized with multi-drug resistant bacteria and are the site of extensive horizontal gene transfer of antibiotic resistance genes.</title>
        <authorList>
            <person name="Diorio-Toth L."/>
        </authorList>
    </citation>
    <scope>NUCLEOTIDE SEQUENCE</scope>
    <source>
        <strain evidence="1">GD03843</strain>
    </source>
</reference>
<dbReference type="EMBL" id="JAOCDZ010000008">
    <property type="protein sequence ID" value="MDH0736804.1"/>
    <property type="molecule type" value="Genomic_DNA"/>
</dbReference>
<gene>
    <name evidence="1" type="ORF">N5D93_13375</name>
</gene>
<dbReference type="NCBIfam" id="TIGR02683">
    <property type="entry name" value="upstrm_HI1419"/>
    <property type="match status" value="1"/>
</dbReference>
<name>A0AA42IXC8_9BURK</name>